<dbReference type="Pfam" id="PF09994">
    <property type="entry name" value="T6SS_Tle1-like_cat"/>
    <property type="match status" value="1"/>
</dbReference>
<feature type="domain" description="T6SS Phospholipase effector Tle1-like catalytic" evidence="2">
    <location>
        <begin position="36"/>
        <end position="295"/>
    </location>
</feature>
<dbReference type="PANTHER" id="PTHR33840:SF1">
    <property type="entry name" value="TLE1 PHOSPHOLIPASE DOMAIN-CONTAINING PROTEIN"/>
    <property type="match status" value="1"/>
</dbReference>
<proteinExistence type="predicted"/>
<feature type="compositionally biased region" description="Polar residues" evidence="1">
    <location>
        <begin position="425"/>
        <end position="449"/>
    </location>
</feature>
<dbReference type="Proteomes" id="UP000027456">
    <property type="component" value="Unassembled WGS sequence"/>
</dbReference>
<dbReference type="EMBL" id="AZST01000365">
    <property type="protein sequence ID" value="KEP49416.1"/>
    <property type="molecule type" value="Genomic_DNA"/>
</dbReference>
<feature type="region of interest" description="Disordered" evidence="1">
    <location>
        <begin position="1"/>
        <end position="28"/>
    </location>
</feature>
<comment type="caution">
    <text evidence="3">The sequence shown here is derived from an EMBL/GenBank/DDBJ whole genome shotgun (WGS) entry which is preliminary data.</text>
</comment>
<dbReference type="OrthoDB" id="3136892at2759"/>
<reference evidence="3 4" key="1">
    <citation type="submission" date="2013-12" db="EMBL/GenBank/DDBJ databases">
        <authorList>
            <person name="Cubeta M."/>
            <person name="Pakala S."/>
            <person name="Fedorova N."/>
            <person name="Thomas E."/>
            <person name="Dean R."/>
            <person name="Jabaji S."/>
            <person name="Neate S."/>
            <person name="Toda T."/>
            <person name="Tavantzis S."/>
            <person name="Vilgalys R."/>
            <person name="Bharathan N."/>
            <person name="Pakala S."/>
            <person name="Losada L.S."/>
            <person name="Zafar N."/>
            <person name="Nierman W."/>
        </authorList>
    </citation>
    <scope>NUCLEOTIDE SEQUENCE [LARGE SCALE GENOMIC DNA]</scope>
    <source>
        <strain evidence="3 4">123E</strain>
    </source>
</reference>
<dbReference type="InterPro" id="IPR018712">
    <property type="entry name" value="Tle1-like_cat"/>
</dbReference>
<dbReference type="InterPro" id="IPR029058">
    <property type="entry name" value="AB_hydrolase_fold"/>
</dbReference>
<sequence length="557" mass="62780">MSLKVPQETTLLSPGTIDRPRYHSFQSGTGTHLTGKDILVFCDGTGKDGKLATDNKTNVWRLYQLALSQRGTNRAGWSPFNNSTLRQNEIIYLPGVGSGSSRNPYNLLVRIFGSTIVENIIQAYLHVAEHYEAGSKVYLFGYSRGAFVVRKVASLIYRIGIIRQREEVLKLWDRHERPVPWNLIDSPPRGSSIRIQGLVVWDTVGAIRSVHPKSKMEADILGMSDEELPPNVNHAFHVVAFHENRKLFRVTLFQPDTKQENKLKEVWFPGAHADVGGGDIKKAGLPNISLIWVIGELQAACSLPISHDDLDYPIEIQSLSPSDAYHDTPKWKRIVDKCETRFGLLRQSSLVHETVLYLKNSMPDYLDPRSKLKSQMLTINDLGSIGWDIKTSLVVRSGFESLKHANAVAKQKLQEQAARYRSRVNSLYQPHTPRSSITSLDQIPNTNERIPQARRSSIAGIKPPDLSIPPTLPKKPTRHRAGSHVPARSQSFVPGQAARVEPIPDVRRPVRHDTHPTSVLAFQEPAPRYRHPLDPDDPTVKPRRKYRGEKARPEEFK</sequence>
<evidence type="ECO:0000313" key="4">
    <source>
        <dbReference type="Proteomes" id="UP000027456"/>
    </source>
</evidence>
<organism evidence="3 4">
    <name type="scientific">Rhizoctonia solani 123E</name>
    <dbReference type="NCBI Taxonomy" id="1423351"/>
    <lineage>
        <taxon>Eukaryota</taxon>
        <taxon>Fungi</taxon>
        <taxon>Dikarya</taxon>
        <taxon>Basidiomycota</taxon>
        <taxon>Agaricomycotina</taxon>
        <taxon>Agaricomycetes</taxon>
        <taxon>Cantharellales</taxon>
        <taxon>Ceratobasidiaceae</taxon>
        <taxon>Rhizoctonia</taxon>
    </lineage>
</organism>
<dbReference type="AlphaFoldDB" id="A0A074RQS4"/>
<dbReference type="PANTHER" id="PTHR33840">
    <property type="match status" value="1"/>
</dbReference>
<feature type="compositionally biased region" description="Basic and acidic residues" evidence="1">
    <location>
        <begin position="531"/>
        <end position="540"/>
    </location>
</feature>
<dbReference type="HOGENOM" id="CLU_035928_0_0_1"/>
<name>A0A074RQS4_9AGAM</name>
<evidence type="ECO:0000259" key="2">
    <source>
        <dbReference type="Pfam" id="PF09994"/>
    </source>
</evidence>
<dbReference type="SUPFAM" id="SSF53474">
    <property type="entry name" value="alpha/beta-Hydrolases"/>
    <property type="match status" value="1"/>
</dbReference>
<keyword evidence="4" id="KW-1185">Reference proteome</keyword>
<evidence type="ECO:0000313" key="3">
    <source>
        <dbReference type="EMBL" id="KEP49416.1"/>
    </source>
</evidence>
<dbReference type="STRING" id="1423351.A0A074RQS4"/>
<feature type="region of interest" description="Disordered" evidence="1">
    <location>
        <begin position="425"/>
        <end position="557"/>
    </location>
</feature>
<feature type="compositionally biased region" description="Basic and acidic residues" evidence="1">
    <location>
        <begin position="502"/>
        <end position="515"/>
    </location>
</feature>
<evidence type="ECO:0000256" key="1">
    <source>
        <dbReference type="SAM" id="MobiDB-lite"/>
    </source>
</evidence>
<accession>A0A074RQS4</accession>
<protein>
    <submittedName>
        <fullName evidence="3">DUF2235 domain protein</fullName>
    </submittedName>
</protein>
<gene>
    <name evidence="3" type="ORF">V565_100800</name>
</gene>
<feature type="compositionally biased region" description="Basic and acidic residues" evidence="1">
    <location>
        <begin position="548"/>
        <end position="557"/>
    </location>
</feature>